<feature type="domain" description="HTH lysR-type" evidence="1">
    <location>
        <begin position="2"/>
        <end position="59"/>
    </location>
</feature>
<dbReference type="SUPFAM" id="SSF46785">
    <property type="entry name" value="Winged helix' DNA-binding domain"/>
    <property type="match status" value="1"/>
</dbReference>
<dbReference type="GO" id="GO:0003700">
    <property type="term" value="F:DNA-binding transcription factor activity"/>
    <property type="evidence" value="ECO:0007669"/>
    <property type="project" value="InterPro"/>
</dbReference>
<dbReference type="InterPro" id="IPR036388">
    <property type="entry name" value="WH-like_DNA-bd_sf"/>
</dbReference>
<reference evidence="2 3" key="1">
    <citation type="submission" date="2018-12" db="EMBL/GenBank/DDBJ databases">
        <authorList>
            <person name="Meng J."/>
        </authorList>
    </citation>
    <scope>NUCLEOTIDE SEQUENCE [LARGE SCALE GENOMIC DNA]</scope>
    <source>
        <strain evidence="2 3">HT111-2</strain>
    </source>
</reference>
<dbReference type="Gene3D" id="1.10.10.10">
    <property type="entry name" value="Winged helix-like DNA-binding domain superfamily/Winged helix DNA-binding domain"/>
    <property type="match status" value="1"/>
</dbReference>
<dbReference type="GO" id="GO:0005829">
    <property type="term" value="C:cytosol"/>
    <property type="evidence" value="ECO:0007669"/>
    <property type="project" value="TreeGrafter"/>
</dbReference>
<dbReference type="PROSITE" id="PS50931">
    <property type="entry name" value="HTH_LYSR"/>
    <property type="match status" value="1"/>
</dbReference>
<dbReference type="AlphaFoldDB" id="A0A437SUA4"/>
<dbReference type="Pfam" id="PF00126">
    <property type="entry name" value="HTH_1"/>
    <property type="match status" value="1"/>
</dbReference>
<dbReference type="Gene3D" id="3.40.190.290">
    <property type="match status" value="1"/>
</dbReference>
<sequence length="288" mass="32884">MIDNYLLEELVSFAKNGTLAKTADELGLSQPAITRGTKKIEAELGVKLFDREPNKITLTPTGKFAAKKAAELLEQSRNFSIAVKNFDQSNQEIILSAVAPGPLLVLPQNEFNNLKINQDFVQEKDIKQLLLQNQATCIVSTQNIDDKEIASTYLGMEKLVVNLNEFSNLASQKSVKFQDLKGLSFIVLTEIGIWKNIIQKNIPDAKFLYQNEEENFNEIKNYSVFPFFTTNLSFANPRWRQNKVEDRIPVKISDADATQSFYLNYLKDNKKRLEPLIVKWQDAWEKVD</sequence>
<protein>
    <submittedName>
        <fullName evidence="2">LysR family transcriptional regulator</fullName>
    </submittedName>
</protein>
<proteinExistence type="predicted"/>
<dbReference type="RefSeq" id="WP_103662158.1">
    <property type="nucleotide sequence ID" value="NZ_ML136886.1"/>
</dbReference>
<dbReference type="PRINTS" id="PR00039">
    <property type="entry name" value="HTHLYSR"/>
</dbReference>
<dbReference type="InterPro" id="IPR050950">
    <property type="entry name" value="HTH-type_LysR_regulators"/>
</dbReference>
<comment type="caution">
    <text evidence="2">The sequence shown here is derived from an EMBL/GenBank/DDBJ whole genome shotgun (WGS) entry which is preliminary data.</text>
</comment>
<name>A0A437SUA4_9LACO</name>
<dbReference type="EMBL" id="RXIA01000018">
    <property type="protein sequence ID" value="RVU70486.1"/>
    <property type="molecule type" value="Genomic_DNA"/>
</dbReference>
<keyword evidence="3" id="KW-1185">Reference proteome</keyword>
<dbReference type="InterPro" id="IPR036390">
    <property type="entry name" value="WH_DNA-bd_sf"/>
</dbReference>
<dbReference type="Proteomes" id="UP000288291">
    <property type="component" value="Unassembled WGS sequence"/>
</dbReference>
<dbReference type="InterPro" id="IPR000847">
    <property type="entry name" value="LysR_HTH_N"/>
</dbReference>
<dbReference type="PANTHER" id="PTHR30419:SF8">
    <property type="entry name" value="NITROGEN ASSIMILATION TRANSCRIPTIONAL ACTIVATOR-RELATED"/>
    <property type="match status" value="1"/>
</dbReference>
<accession>A0A437SUA4</accession>
<gene>
    <name evidence="2" type="ORF">EJK17_07275</name>
</gene>
<organism evidence="2 3">
    <name type="scientific">Lactobacillus xujianguonis</name>
    <dbReference type="NCBI Taxonomy" id="2495899"/>
    <lineage>
        <taxon>Bacteria</taxon>
        <taxon>Bacillati</taxon>
        <taxon>Bacillota</taxon>
        <taxon>Bacilli</taxon>
        <taxon>Lactobacillales</taxon>
        <taxon>Lactobacillaceae</taxon>
        <taxon>Lactobacillus</taxon>
    </lineage>
</organism>
<dbReference type="PANTHER" id="PTHR30419">
    <property type="entry name" value="HTH-TYPE TRANSCRIPTIONAL REGULATOR YBHD"/>
    <property type="match status" value="1"/>
</dbReference>
<evidence type="ECO:0000259" key="1">
    <source>
        <dbReference type="PROSITE" id="PS50931"/>
    </source>
</evidence>
<evidence type="ECO:0000313" key="3">
    <source>
        <dbReference type="Proteomes" id="UP000288291"/>
    </source>
</evidence>
<evidence type="ECO:0000313" key="2">
    <source>
        <dbReference type="EMBL" id="RVU70486.1"/>
    </source>
</evidence>